<organism evidence="2 3">
    <name type="scientific">Candidatus Magasanikbacteria bacterium CG10_big_fil_rev_8_21_14_0_10_38_6</name>
    <dbReference type="NCBI Taxonomy" id="1974647"/>
    <lineage>
        <taxon>Bacteria</taxon>
        <taxon>Candidatus Magasanikiibacteriota</taxon>
    </lineage>
</organism>
<accession>A0A2M6NZG0</accession>
<dbReference type="Proteomes" id="UP000228528">
    <property type="component" value="Unassembled WGS sequence"/>
</dbReference>
<dbReference type="AlphaFoldDB" id="A0A2M6NZG0"/>
<proteinExistence type="predicted"/>
<dbReference type="EMBL" id="PFBW01000232">
    <property type="protein sequence ID" value="PIR76856.1"/>
    <property type="molecule type" value="Genomic_DNA"/>
</dbReference>
<keyword evidence="2" id="KW-0032">Aminotransferase</keyword>
<reference evidence="3" key="1">
    <citation type="submission" date="2017-09" db="EMBL/GenBank/DDBJ databases">
        <title>Depth-based differentiation of microbial function through sediment-hosted aquifers and enrichment of novel symbionts in the deep terrestrial subsurface.</title>
        <authorList>
            <person name="Probst A.J."/>
            <person name="Ladd B."/>
            <person name="Jarett J.K."/>
            <person name="Geller-Mcgrath D.E."/>
            <person name="Sieber C.M.K."/>
            <person name="Emerson J.B."/>
            <person name="Anantharaman K."/>
            <person name="Thomas B.C."/>
            <person name="Malmstrom R."/>
            <person name="Stieglmeier M."/>
            <person name="Klingl A."/>
            <person name="Woyke T."/>
            <person name="Ryan C.M."/>
            <person name="Banfield J.F."/>
        </authorList>
    </citation>
    <scope>NUCLEOTIDE SEQUENCE [LARGE SCALE GENOMIC DNA]</scope>
</reference>
<dbReference type="InterPro" id="IPR015424">
    <property type="entry name" value="PyrdxlP-dep_Trfase"/>
</dbReference>
<dbReference type="GO" id="GO:0000271">
    <property type="term" value="P:polysaccharide biosynthetic process"/>
    <property type="evidence" value="ECO:0007669"/>
    <property type="project" value="TreeGrafter"/>
</dbReference>
<evidence type="ECO:0000313" key="3">
    <source>
        <dbReference type="Proteomes" id="UP000228528"/>
    </source>
</evidence>
<dbReference type="Gene3D" id="3.90.1150.10">
    <property type="entry name" value="Aspartate Aminotransferase, domain 1"/>
    <property type="match status" value="1"/>
</dbReference>
<keyword evidence="1" id="KW-0663">Pyridoxal phosphate</keyword>
<sequence>ADKFNSNRRKNAERLLEGLGGIKGLLLPIIKDNNNHVFHQFTIRITEEFKTSRQEFMDYLKSHGVGCGVYYPKPLHLHPHFMDMGYKKGDFPVSERMSEQVLSLPVHPSLSDENMDYIIKVIRDYVR</sequence>
<keyword evidence="2" id="KW-0808">Transferase</keyword>
<dbReference type="SUPFAM" id="SSF53383">
    <property type="entry name" value="PLP-dependent transferases"/>
    <property type="match status" value="1"/>
</dbReference>
<name>A0A2M6NZG0_9BACT</name>
<dbReference type="PANTHER" id="PTHR30244">
    <property type="entry name" value="TRANSAMINASE"/>
    <property type="match status" value="1"/>
</dbReference>
<dbReference type="Pfam" id="PF01041">
    <property type="entry name" value="DegT_DnrJ_EryC1"/>
    <property type="match status" value="1"/>
</dbReference>
<protein>
    <submittedName>
        <fullName evidence="2">Aminotransferase DegT</fullName>
    </submittedName>
</protein>
<gene>
    <name evidence="2" type="ORF">COU30_05560</name>
</gene>
<dbReference type="PANTHER" id="PTHR30244:SF36">
    <property type="entry name" value="3-OXO-GLUCOSE-6-PHOSPHATE:GLUTAMATE AMINOTRANSFERASE"/>
    <property type="match status" value="1"/>
</dbReference>
<feature type="non-terminal residue" evidence="2">
    <location>
        <position position="1"/>
    </location>
</feature>
<dbReference type="GO" id="GO:0008483">
    <property type="term" value="F:transaminase activity"/>
    <property type="evidence" value="ECO:0007669"/>
    <property type="project" value="UniProtKB-KW"/>
</dbReference>
<evidence type="ECO:0000256" key="1">
    <source>
        <dbReference type="ARBA" id="ARBA00022898"/>
    </source>
</evidence>
<dbReference type="InterPro" id="IPR015422">
    <property type="entry name" value="PyrdxlP-dep_Trfase_small"/>
</dbReference>
<dbReference type="GO" id="GO:0030170">
    <property type="term" value="F:pyridoxal phosphate binding"/>
    <property type="evidence" value="ECO:0007669"/>
    <property type="project" value="TreeGrafter"/>
</dbReference>
<evidence type="ECO:0000313" key="2">
    <source>
        <dbReference type="EMBL" id="PIR76856.1"/>
    </source>
</evidence>
<dbReference type="InterPro" id="IPR000653">
    <property type="entry name" value="DegT/StrS_aminotransferase"/>
</dbReference>
<comment type="caution">
    <text evidence="2">The sequence shown here is derived from an EMBL/GenBank/DDBJ whole genome shotgun (WGS) entry which is preliminary data.</text>
</comment>